<dbReference type="Gene3D" id="1.10.3260.10">
    <property type="entry name" value="DNA ligase, ATP-dependent, N-terminal domain"/>
    <property type="match status" value="1"/>
</dbReference>
<proteinExistence type="predicted"/>
<dbReference type="Pfam" id="PF04675">
    <property type="entry name" value="DNA_ligase_A_N"/>
    <property type="match status" value="1"/>
</dbReference>
<dbReference type="HOGENOM" id="CLU_733839_0_0_1"/>
<dbReference type="GO" id="GO:0006297">
    <property type="term" value="P:nucleotide-excision repair, DNA gap filling"/>
    <property type="evidence" value="ECO:0007669"/>
    <property type="project" value="TreeGrafter"/>
</dbReference>
<keyword evidence="4" id="KW-1185">Reference proteome</keyword>
<reference evidence="3 4" key="1">
    <citation type="submission" date="2014-04" db="EMBL/GenBank/DDBJ databases">
        <authorList>
            <consortium name="DOE Joint Genome Institute"/>
            <person name="Kuo A."/>
            <person name="Martino E."/>
            <person name="Perotto S."/>
            <person name="Kohler A."/>
            <person name="Nagy L.G."/>
            <person name="Floudas D."/>
            <person name="Copeland A."/>
            <person name="Barry K.W."/>
            <person name="Cichocki N."/>
            <person name="Veneault-Fourrey C."/>
            <person name="LaButti K."/>
            <person name="Lindquist E.A."/>
            <person name="Lipzen A."/>
            <person name="Lundell T."/>
            <person name="Morin E."/>
            <person name="Murat C."/>
            <person name="Sun H."/>
            <person name="Tunlid A."/>
            <person name="Henrissat B."/>
            <person name="Grigoriev I.V."/>
            <person name="Hibbett D.S."/>
            <person name="Martin F."/>
            <person name="Nordberg H.P."/>
            <person name="Cantor M.N."/>
            <person name="Hua S.X."/>
        </authorList>
    </citation>
    <scope>NUCLEOTIDE SEQUENCE [LARGE SCALE GENOMIC DNA]</scope>
    <source>
        <strain evidence="3 4">Zn</strain>
    </source>
</reference>
<dbReference type="InterPro" id="IPR012308">
    <property type="entry name" value="DNA_ligase_ATP-dep_N"/>
</dbReference>
<gene>
    <name evidence="3" type="ORF">OIDMADRAFT_146213</name>
</gene>
<dbReference type="GO" id="GO:0006310">
    <property type="term" value="P:DNA recombination"/>
    <property type="evidence" value="ECO:0007669"/>
    <property type="project" value="InterPro"/>
</dbReference>
<evidence type="ECO:0000313" key="3">
    <source>
        <dbReference type="EMBL" id="KIM99558.1"/>
    </source>
</evidence>
<dbReference type="InParanoid" id="A0A0C3CKP3"/>
<organism evidence="3 4">
    <name type="scientific">Oidiodendron maius (strain Zn)</name>
    <dbReference type="NCBI Taxonomy" id="913774"/>
    <lineage>
        <taxon>Eukaryota</taxon>
        <taxon>Fungi</taxon>
        <taxon>Dikarya</taxon>
        <taxon>Ascomycota</taxon>
        <taxon>Pezizomycotina</taxon>
        <taxon>Leotiomycetes</taxon>
        <taxon>Leotiomycetes incertae sedis</taxon>
        <taxon>Myxotrichaceae</taxon>
        <taxon>Oidiodendron</taxon>
    </lineage>
</organism>
<name>A0A0C3CKP3_OIDMZ</name>
<feature type="domain" description="DNA ligase ATP-dependent N-terminal" evidence="2">
    <location>
        <begin position="25"/>
        <end position="198"/>
    </location>
</feature>
<dbReference type="AlphaFoldDB" id="A0A0C3CKP3"/>
<evidence type="ECO:0000259" key="2">
    <source>
        <dbReference type="Pfam" id="PF04675"/>
    </source>
</evidence>
<protein>
    <recommendedName>
        <fullName evidence="2">DNA ligase ATP-dependent N-terminal domain-containing protein</fullName>
    </recommendedName>
</protein>
<dbReference type="GO" id="GO:0006303">
    <property type="term" value="P:double-strand break repair via nonhomologous end joining"/>
    <property type="evidence" value="ECO:0007669"/>
    <property type="project" value="TreeGrafter"/>
</dbReference>
<keyword evidence="1" id="KW-0436">Ligase</keyword>
<dbReference type="GO" id="GO:0005524">
    <property type="term" value="F:ATP binding"/>
    <property type="evidence" value="ECO:0007669"/>
    <property type="project" value="InterPro"/>
</dbReference>
<dbReference type="Proteomes" id="UP000054321">
    <property type="component" value="Unassembled WGS sequence"/>
</dbReference>
<dbReference type="PANTHER" id="PTHR45997:SF2">
    <property type="entry name" value="ATP DEPENDENT DNA LIGASE DOMAIN PROTEIN (AFU_ORTHOLOGUE AFUA_5G02430)"/>
    <property type="match status" value="1"/>
</dbReference>
<accession>A0A0C3CKP3</accession>
<dbReference type="GO" id="GO:0003677">
    <property type="term" value="F:DNA binding"/>
    <property type="evidence" value="ECO:0007669"/>
    <property type="project" value="InterPro"/>
</dbReference>
<reference evidence="4" key="2">
    <citation type="submission" date="2015-01" db="EMBL/GenBank/DDBJ databases">
        <title>Evolutionary Origins and Diversification of the Mycorrhizal Mutualists.</title>
        <authorList>
            <consortium name="DOE Joint Genome Institute"/>
            <consortium name="Mycorrhizal Genomics Consortium"/>
            <person name="Kohler A."/>
            <person name="Kuo A."/>
            <person name="Nagy L.G."/>
            <person name="Floudas D."/>
            <person name="Copeland A."/>
            <person name="Barry K.W."/>
            <person name="Cichocki N."/>
            <person name="Veneault-Fourrey C."/>
            <person name="LaButti K."/>
            <person name="Lindquist E.A."/>
            <person name="Lipzen A."/>
            <person name="Lundell T."/>
            <person name="Morin E."/>
            <person name="Murat C."/>
            <person name="Riley R."/>
            <person name="Ohm R."/>
            <person name="Sun H."/>
            <person name="Tunlid A."/>
            <person name="Henrissat B."/>
            <person name="Grigoriev I.V."/>
            <person name="Hibbett D.S."/>
            <person name="Martin F."/>
        </authorList>
    </citation>
    <scope>NUCLEOTIDE SEQUENCE [LARGE SCALE GENOMIC DNA]</scope>
    <source>
        <strain evidence="4">Zn</strain>
    </source>
</reference>
<dbReference type="InterPro" id="IPR036599">
    <property type="entry name" value="DNA_ligase_N_sf"/>
</dbReference>
<dbReference type="InterPro" id="IPR029710">
    <property type="entry name" value="LIG4"/>
</dbReference>
<dbReference type="STRING" id="913774.A0A0C3CKP3"/>
<sequence length="377" mass="42909">MPFPFVYVCDLLEDLRHLYNHVMPLLPKDLDQRTTEITLRWLKRHRGLLDATATDDDCVILTLQPEKRTDRIYGLDEWSLENIIARVLNLPKRHCQDLQRWRNGPAQGDLASCVERVMENMAHVKHRLAIKAQACAVTVEMVDEYLLRIASQNKDSSAEVRSLTLGSMQYDTIDTLGELYQRLASREAKWLTRLILKNISPVKFPDSLACRSNHSFLPRCVQVRAQFSSSIPVKLRREGPGSLKLASSLRSVDSLLPTPPATALGSLSPPAGNAICRSDIISPGVNATETAFSSLVMLNRCPQTGKKYRRIALVESRRANDAAEFMRRIESLDLKTPQREKLWVEVYDWRILECVGKVDQGKELTYDPWRRCWIGAV</sequence>
<dbReference type="GO" id="GO:0032807">
    <property type="term" value="C:DNA ligase IV complex"/>
    <property type="evidence" value="ECO:0007669"/>
    <property type="project" value="TreeGrafter"/>
</dbReference>
<dbReference type="GO" id="GO:0003910">
    <property type="term" value="F:DNA ligase (ATP) activity"/>
    <property type="evidence" value="ECO:0007669"/>
    <property type="project" value="InterPro"/>
</dbReference>
<dbReference type="EMBL" id="KN832878">
    <property type="protein sequence ID" value="KIM99558.1"/>
    <property type="molecule type" value="Genomic_DNA"/>
</dbReference>
<evidence type="ECO:0000313" key="4">
    <source>
        <dbReference type="Proteomes" id="UP000054321"/>
    </source>
</evidence>
<dbReference type="OrthoDB" id="2160351at2759"/>
<evidence type="ECO:0000256" key="1">
    <source>
        <dbReference type="ARBA" id="ARBA00022598"/>
    </source>
</evidence>
<dbReference type="PANTHER" id="PTHR45997">
    <property type="entry name" value="DNA LIGASE 4"/>
    <property type="match status" value="1"/>
</dbReference>